<protein>
    <recommendedName>
        <fullName evidence="1">HAT C-terminal dimerisation domain-containing protein</fullName>
    </recommendedName>
</protein>
<proteinExistence type="predicted"/>
<evidence type="ECO:0000259" key="1">
    <source>
        <dbReference type="Pfam" id="PF05699"/>
    </source>
</evidence>
<dbReference type="InterPro" id="IPR012337">
    <property type="entry name" value="RNaseH-like_sf"/>
</dbReference>
<dbReference type="PANTHER" id="PTHR23272:SF190">
    <property type="entry name" value="ZINC FINGER, BED-TYPE-RELATED"/>
    <property type="match status" value="1"/>
</dbReference>
<feature type="domain" description="HAT C-terminal dimerisation" evidence="1">
    <location>
        <begin position="59"/>
        <end position="101"/>
    </location>
</feature>
<accession>A0AAD8JXJ5</accession>
<sequence length="106" mass="12377">MFEHYKNSIPRKEKVFEASSSAPINKVCGGDQPMDIEEIMAKRLEMAICSSEISSSRNELDKYLGEERESKDPHFDILKWWKLNQCRYPILAKMARDILDILAREL</sequence>
<dbReference type="EMBL" id="JAUHHV010000010">
    <property type="protein sequence ID" value="KAK1411569.1"/>
    <property type="molecule type" value="Genomic_DNA"/>
</dbReference>
<dbReference type="PANTHER" id="PTHR23272">
    <property type="entry name" value="BED FINGER-RELATED"/>
    <property type="match status" value="1"/>
</dbReference>
<organism evidence="2 3">
    <name type="scientific">Tagetes erecta</name>
    <name type="common">African marigold</name>
    <dbReference type="NCBI Taxonomy" id="13708"/>
    <lineage>
        <taxon>Eukaryota</taxon>
        <taxon>Viridiplantae</taxon>
        <taxon>Streptophyta</taxon>
        <taxon>Embryophyta</taxon>
        <taxon>Tracheophyta</taxon>
        <taxon>Spermatophyta</taxon>
        <taxon>Magnoliopsida</taxon>
        <taxon>eudicotyledons</taxon>
        <taxon>Gunneridae</taxon>
        <taxon>Pentapetalae</taxon>
        <taxon>asterids</taxon>
        <taxon>campanulids</taxon>
        <taxon>Asterales</taxon>
        <taxon>Asteraceae</taxon>
        <taxon>Asteroideae</taxon>
        <taxon>Heliantheae alliance</taxon>
        <taxon>Tageteae</taxon>
        <taxon>Tagetes</taxon>
    </lineage>
</organism>
<dbReference type="SUPFAM" id="SSF53098">
    <property type="entry name" value="Ribonuclease H-like"/>
    <property type="match status" value="1"/>
</dbReference>
<dbReference type="Proteomes" id="UP001229421">
    <property type="component" value="Unassembled WGS sequence"/>
</dbReference>
<dbReference type="GO" id="GO:0046983">
    <property type="term" value="F:protein dimerization activity"/>
    <property type="evidence" value="ECO:0007669"/>
    <property type="project" value="InterPro"/>
</dbReference>
<dbReference type="AlphaFoldDB" id="A0AAD8JXJ5"/>
<gene>
    <name evidence="2" type="ORF">QVD17_38119</name>
</gene>
<evidence type="ECO:0000313" key="2">
    <source>
        <dbReference type="EMBL" id="KAK1411569.1"/>
    </source>
</evidence>
<dbReference type="InterPro" id="IPR008906">
    <property type="entry name" value="HATC_C_dom"/>
</dbReference>
<comment type="caution">
    <text evidence="2">The sequence shown here is derived from an EMBL/GenBank/DDBJ whole genome shotgun (WGS) entry which is preliminary data.</text>
</comment>
<dbReference type="Pfam" id="PF05699">
    <property type="entry name" value="Dimer_Tnp_hAT"/>
    <property type="match status" value="1"/>
</dbReference>
<keyword evidence="3" id="KW-1185">Reference proteome</keyword>
<reference evidence="2" key="1">
    <citation type="journal article" date="2023" name="bioRxiv">
        <title>Improved chromosome-level genome assembly for marigold (Tagetes erecta).</title>
        <authorList>
            <person name="Jiang F."/>
            <person name="Yuan L."/>
            <person name="Wang S."/>
            <person name="Wang H."/>
            <person name="Xu D."/>
            <person name="Wang A."/>
            <person name="Fan W."/>
        </authorList>
    </citation>
    <scope>NUCLEOTIDE SEQUENCE</scope>
    <source>
        <strain evidence="2">WSJ</strain>
        <tissue evidence="2">Leaf</tissue>
    </source>
</reference>
<evidence type="ECO:0000313" key="3">
    <source>
        <dbReference type="Proteomes" id="UP001229421"/>
    </source>
</evidence>
<name>A0AAD8JXJ5_TARER</name>